<sequence length="269" mass="29801">MNTFLCLIVLIGCAVVASAKPRVVGGEEAKPHEFPYMVIFSLQWLDNPEQKHFCGGSILNENWFLQQGHCIKAFSNVTGMTEIVAGAHLISQPSQYEQRRKPKSIIVHESYDMANSPGPYDLALIEVDEPFVFNEYVGSLSLPADEPFYPTGSLTITGWGSTSTDEIPDYSDKLLKADVDMVTLEMCYRMYANGPLHDTNLCAGDRYKVPCNCDSGGPLVDIDSAGKVVVYGIVSWSYQPCGVPGKTAVFVNVSYFVNWIQERIFSKQN</sequence>
<dbReference type="PANTHER" id="PTHR24252:SF18">
    <property type="entry name" value="OVOCHYMASE 1"/>
    <property type="match status" value="1"/>
</dbReference>
<dbReference type="PROSITE" id="PS50240">
    <property type="entry name" value="TRYPSIN_DOM"/>
    <property type="match status" value="1"/>
</dbReference>
<comment type="similarity">
    <text evidence="2">Belongs to the peptidase S1 family. CLIP subfamily.</text>
</comment>
<dbReference type="GO" id="GO:0006508">
    <property type="term" value="P:proteolysis"/>
    <property type="evidence" value="ECO:0007669"/>
    <property type="project" value="InterPro"/>
</dbReference>
<protein>
    <recommendedName>
        <fullName evidence="4">Peptidase S1 domain-containing protein</fullName>
    </recommendedName>
</protein>
<dbReference type="GO" id="GO:0004252">
    <property type="term" value="F:serine-type endopeptidase activity"/>
    <property type="evidence" value="ECO:0007669"/>
    <property type="project" value="InterPro"/>
</dbReference>
<evidence type="ECO:0000256" key="1">
    <source>
        <dbReference type="ARBA" id="ARBA00023157"/>
    </source>
</evidence>
<dbReference type="CDD" id="cd00190">
    <property type="entry name" value="Tryp_SPc"/>
    <property type="match status" value="1"/>
</dbReference>
<dbReference type="InterPro" id="IPR001314">
    <property type="entry name" value="Peptidase_S1A"/>
</dbReference>
<dbReference type="FunFam" id="2.40.10.10:FF:000068">
    <property type="entry name" value="transmembrane protease serine 2"/>
    <property type="match status" value="1"/>
</dbReference>
<evidence type="ECO:0000256" key="3">
    <source>
        <dbReference type="SAM" id="SignalP"/>
    </source>
</evidence>
<dbReference type="SUPFAM" id="SSF50494">
    <property type="entry name" value="Trypsin-like serine proteases"/>
    <property type="match status" value="1"/>
</dbReference>
<dbReference type="InterPro" id="IPR009003">
    <property type="entry name" value="Peptidase_S1_PA"/>
</dbReference>
<dbReference type="InterPro" id="IPR043504">
    <property type="entry name" value="Peptidase_S1_PA_chymotrypsin"/>
</dbReference>
<evidence type="ECO:0000256" key="2">
    <source>
        <dbReference type="ARBA" id="ARBA00024195"/>
    </source>
</evidence>
<name>A0A1B0GLS5_LUTLO</name>
<dbReference type="Proteomes" id="UP000092461">
    <property type="component" value="Unassembled WGS sequence"/>
</dbReference>
<accession>A0A1B0GLS5</accession>
<proteinExistence type="inferred from homology"/>
<dbReference type="Pfam" id="PF00089">
    <property type="entry name" value="Trypsin"/>
    <property type="match status" value="1"/>
</dbReference>
<dbReference type="Gene3D" id="2.40.10.10">
    <property type="entry name" value="Trypsin-like serine proteases"/>
    <property type="match status" value="1"/>
</dbReference>
<keyword evidence="1" id="KW-1015">Disulfide bond</keyword>
<dbReference type="VEuPathDB" id="VectorBase:LLOJ010525"/>
<keyword evidence="3" id="KW-0732">Signal</keyword>
<organism evidence="5 6">
    <name type="scientific">Lutzomyia longipalpis</name>
    <name type="common">Sand fly</name>
    <dbReference type="NCBI Taxonomy" id="7200"/>
    <lineage>
        <taxon>Eukaryota</taxon>
        <taxon>Metazoa</taxon>
        <taxon>Ecdysozoa</taxon>
        <taxon>Arthropoda</taxon>
        <taxon>Hexapoda</taxon>
        <taxon>Insecta</taxon>
        <taxon>Pterygota</taxon>
        <taxon>Neoptera</taxon>
        <taxon>Endopterygota</taxon>
        <taxon>Diptera</taxon>
        <taxon>Nematocera</taxon>
        <taxon>Psychodoidea</taxon>
        <taxon>Psychodidae</taxon>
        <taxon>Lutzomyia</taxon>
        <taxon>Lutzomyia</taxon>
    </lineage>
</organism>
<feature type="chain" id="PRO_5008408548" description="Peptidase S1 domain-containing protein" evidence="3">
    <location>
        <begin position="20"/>
        <end position="269"/>
    </location>
</feature>
<dbReference type="InterPro" id="IPR001254">
    <property type="entry name" value="Trypsin_dom"/>
</dbReference>
<evidence type="ECO:0000313" key="6">
    <source>
        <dbReference type="Proteomes" id="UP000092461"/>
    </source>
</evidence>
<dbReference type="PRINTS" id="PR00722">
    <property type="entry name" value="CHYMOTRYPSIN"/>
</dbReference>
<evidence type="ECO:0000313" key="5">
    <source>
        <dbReference type="EnsemblMetazoa" id="LLOJ010525-PA"/>
    </source>
</evidence>
<feature type="domain" description="Peptidase S1" evidence="4">
    <location>
        <begin position="23"/>
        <end position="265"/>
    </location>
</feature>
<keyword evidence="6" id="KW-1185">Reference proteome</keyword>
<dbReference type="AlphaFoldDB" id="A0A1B0GLS5"/>
<feature type="signal peptide" evidence="3">
    <location>
        <begin position="1"/>
        <end position="19"/>
    </location>
</feature>
<reference evidence="5" key="1">
    <citation type="submission" date="2020-05" db="UniProtKB">
        <authorList>
            <consortium name="EnsemblMetazoa"/>
        </authorList>
    </citation>
    <scope>IDENTIFICATION</scope>
    <source>
        <strain evidence="5">Jacobina</strain>
    </source>
</reference>
<evidence type="ECO:0000259" key="4">
    <source>
        <dbReference type="PROSITE" id="PS50240"/>
    </source>
</evidence>
<dbReference type="SMART" id="SM00020">
    <property type="entry name" value="Tryp_SPc"/>
    <property type="match status" value="1"/>
</dbReference>
<dbReference type="VEuPathDB" id="VectorBase:LLONM1_004841"/>
<dbReference type="PANTHER" id="PTHR24252">
    <property type="entry name" value="ACROSIN-RELATED"/>
    <property type="match status" value="1"/>
</dbReference>
<dbReference type="EMBL" id="AJWK01021221">
    <property type="status" value="NOT_ANNOTATED_CDS"/>
    <property type="molecule type" value="Genomic_DNA"/>
</dbReference>
<dbReference type="EnsemblMetazoa" id="LLOJ010525-RA">
    <property type="protein sequence ID" value="LLOJ010525-PA"/>
    <property type="gene ID" value="LLOJ010525"/>
</dbReference>